<keyword evidence="3" id="KW-0378">Hydrolase</keyword>
<dbReference type="Pfam" id="PF01738">
    <property type="entry name" value="DLH"/>
    <property type="match status" value="1"/>
</dbReference>
<protein>
    <submittedName>
        <fullName evidence="3">Dienelactone hydrolase family protein</fullName>
    </submittedName>
</protein>
<evidence type="ECO:0000313" key="4">
    <source>
        <dbReference type="Proteomes" id="UP001059844"/>
    </source>
</evidence>
<evidence type="ECO:0000256" key="1">
    <source>
        <dbReference type="SAM" id="SignalP"/>
    </source>
</evidence>
<feature type="chain" id="PRO_5046211008" evidence="1">
    <location>
        <begin position="22"/>
        <end position="256"/>
    </location>
</feature>
<dbReference type="Proteomes" id="UP001059844">
    <property type="component" value="Chromosome"/>
</dbReference>
<organism evidence="3 4">
    <name type="scientific">Flavobacterium cerinum</name>
    <dbReference type="NCBI Taxonomy" id="2502784"/>
    <lineage>
        <taxon>Bacteria</taxon>
        <taxon>Pseudomonadati</taxon>
        <taxon>Bacteroidota</taxon>
        <taxon>Flavobacteriia</taxon>
        <taxon>Flavobacteriales</taxon>
        <taxon>Flavobacteriaceae</taxon>
        <taxon>Flavobacterium</taxon>
    </lineage>
</organism>
<dbReference type="InterPro" id="IPR002925">
    <property type="entry name" value="Dienelactn_hydro"/>
</dbReference>
<feature type="domain" description="Dienelactone hydrolase" evidence="2">
    <location>
        <begin position="36"/>
        <end position="255"/>
    </location>
</feature>
<keyword evidence="1" id="KW-0732">Signal</keyword>
<feature type="signal peptide" evidence="1">
    <location>
        <begin position="1"/>
        <end position="21"/>
    </location>
</feature>
<dbReference type="PANTHER" id="PTHR22946:SF0">
    <property type="entry name" value="DIENELACTONE HYDROLASE DOMAIN-CONTAINING PROTEIN"/>
    <property type="match status" value="1"/>
</dbReference>
<name>A0ABY5IWQ9_9FLAO</name>
<evidence type="ECO:0000259" key="2">
    <source>
        <dbReference type="Pfam" id="PF01738"/>
    </source>
</evidence>
<evidence type="ECO:0000313" key="3">
    <source>
        <dbReference type="EMBL" id="UUC47263.1"/>
    </source>
</evidence>
<dbReference type="PANTHER" id="PTHR22946">
    <property type="entry name" value="DIENELACTONE HYDROLASE DOMAIN-CONTAINING PROTEIN-RELATED"/>
    <property type="match status" value="1"/>
</dbReference>
<keyword evidence="4" id="KW-1185">Reference proteome</keyword>
<sequence>MNWKKPTTALILIVTGITAQAQLKTIDYSDGKQPLQGFLASPKKAKANKPGVLVLPAWMGIDANAKESAQDLEKLGYYAFVADIYGVGNKPENTKQAGERAGYYKKNPIEYQKRIRLALDELIKQGANPKELAVIGYCFGGTGAIEAARANLPVKGVVSFHGGLAKEPGEKTNLIQPKVLVLHGADDPYVPENDIKNFQQEMRDAKADWQMVYYANSVHGFTHKDAGTDNSKGVAYNEKAAKRSWKAMLDFFDEIF</sequence>
<accession>A0ABY5IWQ9</accession>
<dbReference type="Gene3D" id="3.40.50.1820">
    <property type="entry name" value="alpha/beta hydrolase"/>
    <property type="match status" value="1"/>
</dbReference>
<proteinExistence type="predicted"/>
<reference evidence="3" key="1">
    <citation type="submission" date="2022-07" db="EMBL/GenBank/DDBJ databases">
        <title>Isolation, identification, and degradation of a PFOSA degrading strain from sewage treatment plant.</title>
        <authorList>
            <person name="Zhang L."/>
            <person name="Huo Y."/>
        </authorList>
    </citation>
    <scope>NUCLEOTIDE SEQUENCE</scope>
    <source>
        <strain evidence="3">C1</strain>
    </source>
</reference>
<dbReference type="GO" id="GO:0016787">
    <property type="term" value="F:hydrolase activity"/>
    <property type="evidence" value="ECO:0007669"/>
    <property type="project" value="UniProtKB-KW"/>
</dbReference>
<dbReference type="InterPro" id="IPR029058">
    <property type="entry name" value="AB_hydrolase_fold"/>
</dbReference>
<dbReference type="SUPFAM" id="SSF53474">
    <property type="entry name" value="alpha/beta-Hydrolases"/>
    <property type="match status" value="1"/>
</dbReference>
<dbReference type="RefSeq" id="WP_256552895.1">
    <property type="nucleotide sequence ID" value="NZ_CP101751.1"/>
</dbReference>
<dbReference type="EMBL" id="CP101751">
    <property type="protein sequence ID" value="UUC47263.1"/>
    <property type="molecule type" value="Genomic_DNA"/>
</dbReference>
<dbReference type="InterPro" id="IPR050261">
    <property type="entry name" value="FrsA_esterase"/>
</dbReference>
<gene>
    <name evidence="3" type="ORF">NOX80_08700</name>
</gene>